<evidence type="ECO:0000256" key="1">
    <source>
        <dbReference type="SAM" id="MobiDB-lite"/>
    </source>
</evidence>
<sequence>MAEGLSSTQTPAEGRGPLDATSLRFRDDDPVLDPAVTVDAFTAQGNAVAVRIEPGDDVRELLPSLDRLALVEINFPTFGDGRGYSAARILREAGYRGELRAVGDVLVDQIAYLRRCGFDAFAPEAPLDPDDVAAALDRFPHVYQPAADERNPIWNLRHGKGEELRDE</sequence>
<dbReference type="OrthoDB" id="9800421at2"/>
<evidence type="ECO:0000313" key="2">
    <source>
        <dbReference type="EMBL" id="MXO84719.1"/>
    </source>
</evidence>
<feature type="region of interest" description="Disordered" evidence="1">
    <location>
        <begin position="1"/>
        <end position="24"/>
    </location>
</feature>
<protein>
    <submittedName>
        <fullName evidence="2">DUF934 domain-containing protein</fullName>
    </submittedName>
</protein>
<feature type="compositionally biased region" description="Polar residues" evidence="1">
    <location>
        <begin position="1"/>
        <end position="11"/>
    </location>
</feature>
<comment type="caution">
    <text evidence="2">The sequence shown here is derived from an EMBL/GenBank/DDBJ whole genome shotgun (WGS) entry which is preliminary data.</text>
</comment>
<keyword evidence="3" id="KW-1185">Reference proteome</keyword>
<evidence type="ECO:0000313" key="3">
    <source>
        <dbReference type="Proteomes" id="UP000433104"/>
    </source>
</evidence>
<reference evidence="2 3" key="1">
    <citation type="submission" date="2019-12" db="EMBL/GenBank/DDBJ databases">
        <title>Genomic-based taxomic classification of the family Erythrobacteraceae.</title>
        <authorList>
            <person name="Xu L."/>
        </authorList>
    </citation>
    <scope>NUCLEOTIDE SEQUENCE [LARGE SCALE GENOMIC DNA]</scope>
    <source>
        <strain evidence="2 3">MCCC 1A09962</strain>
    </source>
</reference>
<dbReference type="InterPro" id="IPR008318">
    <property type="entry name" value="UCP030820"/>
</dbReference>
<dbReference type="AlphaFoldDB" id="A0A844ZG68"/>
<organism evidence="2 3">
    <name type="scientific">Parapontixanthobacter aurantiacus</name>
    <dbReference type="NCBI Taxonomy" id="1463599"/>
    <lineage>
        <taxon>Bacteria</taxon>
        <taxon>Pseudomonadati</taxon>
        <taxon>Pseudomonadota</taxon>
        <taxon>Alphaproteobacteria</taxon>
        <taxon>Sphingomonadales</taxon>
        <taxon>Erythrobacteraceae</taxon>
        <taxon>Parapontixanthobacter</taxon>
    </lineage>
</organism>
<dbReference type="Pfam" id="PF06073">
    <property type="entry name" value="DUF934"/>
    <property type="match status" value="1"/>
</dbReference>
<accession>A0A844ZG68</accession>
<dbReference type="RefSeq" id="WP_160681249.1">
    <property type="nucleotide sequence ID" value="NZ_WTYW01000001.1"/>
</dbReference>
<proteinExistence type="predicted"/>
<gene>
    <name evidence="2" type="ORF">GRI38_01545</name>
</gene>
<dbReference type="EMBL" id="WTYW01000001">
    <property type="protein sequence ID" value="MXO84719.1"/>
    <property type="molecule type" value="Genomic_DNA"/>
</dbReference>
<dbReference type="Proteomes" id="UP000433104">
    <property type="component" value="Unassembled WGS sequence"/>
</dbReference>
<name>A0A844ZG68_9SPHN</name>